<feature type="binding site" description="axial binding residue" evidence="19">
    <location>
        <position position="196"/>
    </location>
    <ligand>
        <name>heme b</name>
        <dbReference type="ChEBI" id="CHEBI:60344"/>
        <label>b566</label>
    </ligand>
    <ligandPart>
        <name>Fe</name>
        <dbReference type="ChEBI" id="CHEBI:18248"/>
    </ligandPart>
</feature>
<feature type="domain" description="Cytochrome b/b6 N-terminal region profile" evidence="21">
    <location>
        <begin position="1"/>
        <end position="209"/>
    </location>
</feature>
<dbReference type="CDD" id="cd00290">
    <property type="entry name" value="cytochrome_b_C"/>
    <property type="match status" value="1"/>
</dbReference>
<feature type="transmembrane region" description="Helical" evidence="20">
    <location>
        <begin position="229"/>
        <end position="250"/>
    </location>
</feature>
<evidence type="ECO:0000256" key="11">
    <source>
        <dbReference type="ARBA" id="ARBA00022982"/>
    </source>
</evidence>
<dbReference type="PANTHER" id="PTHR19271:SF16">
    <property type="entry name" value="CYTOCHROME B"/>
    <property type="match status" value="1"/>
</dbReference>
<feature type="transmembrane region" description="Helical" evidence="20">
    <location>
        <begin position="178"/>
        <end position="200"/>
    </location>
</feature>
<dbReference type="InterPro" id="IPR005797">
    <property type="entry name" value="Cyt_b/b6_N"/>
</dbReference>
<keyword evidence="11 20" id="KW-0249">Electron transport</keyword>
<evidence type="ECO:0000256" key="6">
    <source>
        <dbReference type="ARBA" id="ARBA00022617"/>
    </source>
</evidence>
<dbReference type="Pfam" id="PF00032">
    <property type="entry name" value="Cytochrom_B_C"/>
    <property type="match status" value="1"/>
</dbReference>
<dbReference type="GO" id="GO:0046872">
    <property type="term" value="F:metal ion binding"/>
    <property type="evidence" value="ECO:0007669"/>
    <property type="project" value="UniProtKB-UniRule"/>
</dbReference>
<keyword evidence="6 19" id="KW-0349">Heme</keyword>
<comment type="cofactor">
    <cofactor evidence="20">
        <name>heme b</name>
        <dbReference type="ChEBI" id="CHEBI:60344"/>
    </cofactor>
    <text evidence="20">Binds 2 heme groups non-covalently.</text>
</comment>
<evidence type="ECO:0000256" key="20">
    <source>
        <dbReference type="RuleBase" id="RU362117"/>
    </source>
</evidence>
<keyword evidence="16 20" id="KW-0472">Membrane</keyword>
<dbReference type="EMBL" id="MH382796">
    <property type="protein sequence ID" value="QCU55253.1"/>
    <property type="molecule type" value="Genomic_DNA"/>
</dbReference>
<keyword evidence="12 20" id="KW-1133">Transmembrane helix</keyword>
<evidence type="ECO:0000256" key="19">
    <source>
        <dbReference type="PIRSR" id="PIRSR038885-2"/>
    </source>
</evidence>
<evidence type="ECO:0000256" key="17">
    <source>
        <dbReference type="ARBA" id="ARBA00061233"/>
    </source>
</evidence>
<dbReference type="InterPro" id="IPR005798">
    <property type="entry name" value="Cyt_b/b6_C"/>
</dbReference>
<dbReference type="InterPro" id="IPR048259">
    <property type="entry name" value="Cytochrome_b_N_euk/bac"/>
</dbReference>
<keyword evidence="7 20" id="KW-0679">Respiratory chain</keyword>
<evidence type="ECO:0000259" key="22">
    <source>
        <dbReference type="PROSITE" id="PS51003"/>
    </source>
</evidence>
<dbReference type="SUPFAM" id="SSF81342">
    <property type="entry name" value="Transmembrane di-heme cytochromes"/>
    <property type="match status" value="1"/>
</dbReference>
<evidence type="ECO:0000256" key="13">
    <source>
        <dbReference type="ARBA" id="ARBA00023004"/>
    </source>
</evidence>
<keyword evidence="8 20" id="KW-0812">Transmembrane</keyword>
<comment type="similarity">
    <text evidence="17 20">Belongs to the cytochrome b family.</text>
</comment>
<dbReference type="GO" id="GO:0045275">
    <property type="term" value="C:respiratory chain complex III"/>
    <property type="evidence" value="ECO:0007669"/>
    <property type="project" value="InterPro"/>
</dbReference>
<dbReference type="InterPro" id="IPR036150">
    <property type="entry name" value="Cyt_b/b6_C_sf"/>
</dbReference>
<feature type="binding site" description="axial binding residue" evidence="19">
    <location>
        <position position="97"/>
    </location>
    <ligand>
        <name>heme b</name>
        <dbReference type="ChEBI" id="CHEBI:60344"/>
        <label>b566</label>
    </ligand>
    <ligandPart>
        <name>Fe</name>
        <dbReference type="ChEBI" id="CHEBI:18248"/>
    </ligandPart>
</feature>
<dbReference type="GO" id="GO:0008121">
    <property type="term" value="F:quinol-cytochrome-c reductase activity"/>
    <property type="evidence" value="ECO:0007669"/>
    <property type="project" value="InterPro"/>
</dbReference>
<keyword evidence="14" id="KW-0830">Ubiquinone</keyword>
<evidence type="ECO:0000256" key="14">
    <source>
        <dbReference type="ARBA" id="ARBA00023075"/>
    </source>
</evidence>
<keyword evidence="13 19" id="KW-0408">Iron</keyword>
<evidence type="ECO:0000256" key="8">
    <source>
        <dbReference type="ARBA" id="ARBA00022692"/>
    </source>
</evidence>
<feature type="transmembrane region" description="Helical" evidence="20">
    <location>
        <begin position="288"/>
        <end position="308"/>
    </location>
</feature>
<dbReference type="InterPro" id="IPR048260">
    <property type="entry name" value="Cytochrome_b_C_euk/bac"/>
</dbReference>
<keyword evidence="15 20" id="KW-0496">Mitochondrion</keyword>
<dbReference type="GO" id="GO:0006122">
    <property type="term" value="P:mitochondrial electron transport, ubiquinol to cytochrome c"/>
    <property type="evidence" value="ECO:0007669"/>
    <property type="project" value="TreeGrafter"/>
</dbReference>
<keyword evidence="9 19" id="KW-0479">Metal-binding</keyword>
<evidence type="ECO:0000256" key="12">
    <source>
        <dbReference type="ARBA" id="ARBA00022989"/>
    </source>
</evidence>
<evidence type="ECO:0000256" key="16">
    <source>
        <dbReference type="ARBA" id="ARBA00023136"/>
    </source>
</evidence>
<dbReference type="GO" id="GO:0016491">
    <property type="term" value="F:oxidoreductase activity"/>
    <property type="evidence" value="ECO:0007669"/>
    <property type="project" value="UniProtKB-UniRule"/>
</dbReference>
<evidence type="ECO:0000256" key="3">
    <source>
        <dbReference type="ARBA" id="ARBA00011660"/>
    </source>
</evidence>
<feature type="binding site" description="axial binding residue" evidence="19">
    <location>
        <position position="83"/>
    </location>
    <ligand>
        <name>heme b</name>
        <dbReference type="ChEBI" id="CHEBI:60344"/>
        <label>b562</label>
    </ligand>
    <ligandPart>
        <name>Fe</name>
        <dbReference type="ChEBI" id="CHEBI:18248"/>
    </ligandPart>
</feature>
<dbReference type="PROSITE" id="PS51002">
    <property type="entry name" value="CYTB_NTER"/>
    <property type="match status" value="1"/>
</dbReference>
<dbReference type="CDD" id="cd00284">
    <property type="entry name" value="Cytochrome_b_N"/>
    <property type="match status" value="1"/>
</dbReference>
<feature type="transmembrane region" description="Helical" evidence="20">
    <location>
        <begin position="320"/>
        <end position="341"/>
    </location>
</feature>
<dbReference type="InterPro" id="IPR016174">
    <property type="entry name" value="Di-haem_cyt_TM"/>
</dbReference>
<evidence type="ECO:0000256" key="9">
    <source>
        <dbReference type="ARBA" id="ARBA00022723"/>
    </source>
</evidence>
<evidence type="ECO:0000256" key="7">
    <source>
        <dbReference type="ARBA" id="ARBA00022660"/>
    </source>
</evidence>
<feature type="transmembrane region" description="Helical" evidence="20">
    <location>
        <begin position="145"/>
        <end position="166"/>
    </location>
</feature>
<dbReference type="PIRSF" id="PIRSF038885">
    <property type="entry name" value="COB"/>
    <property type="match status" value="1"/>
</dbReference>
<name>A0A4P9I8T6_9TELE</name>
<feature type="transmembrane region" description="Helical" evidence="20">
    <location>
        <begin position="347"/>
        <end position="372"/>
    </location>
</feature>
<feature type="domain" description="Cytochrome b/b6 C-terminal region profile" evidence="22">
    <location>
        <begin position="210"/>
        <end position="379"/>
    </location>
</feature>
<dbReference type="SUPFAM" id="SSF81648">
    <property type="entry name" value="a domain/subunit of cytochrome bc1 complex (Ubiquinol-cytochrome c reductase)"/>
    <property type="match status" value="1"/>
</dbReference>
<organism evidence="23">
    <name type="scientific">Gambusia geiseri</name>
    <name type="common">Largespring gambusia</name>
    <dbReference type="NCBI Taxonomy" id="37270"/>
    <lineage>
        <taxon>Eukaryota</taxon>
        <taxon>Metazoa</taxon>
        <taxon>Chordata</taxon>
        <taxon>Craniata</taxon>
        <taxon>Vertebrata</taxon>
        <taxon>Euteleostomi</taxon>
        <taxon>Actinopterygii</taxon>
        <taxon>Neopterygii</taxon>
        <taxon>Teleostei</taxon>
        <taxon>Neoteleostei</taxon>
        <taxon>Acanthomorphata</taxon>
        <taxon>Ovalentaria</taxon>
        <taxon>Atherinomorphae</taxon>
        <taxon>Cyprinodontiformes</taxon>
        <taxon>Poeciliidae</taxon>
        <taxon>Poeciliinae</taxon>
        <taxon>Gambusia</taxon>
    </lineage>
</organism>
<evidence type="ECO:0000256" key="15">
    <source>
        <dbReference type="ARBA" id="ARBA00023128"/>
    </source>
</evidence>
<dbReference type="AlphaFoldDB" id="A0A4P9I8T6"/>
<feature type="binding site" description="axial binding residue" evidence="19">
    <location>
        <position position="182"/>
    </location>
    <ligand>
        <name>heme b</name>
        <dbReference type="ChEBI" id="CHEBI:60344"/>
        <label>b562</label>
    </ligand>
    <ligandPart>
        <name>Fe</name>
        <dbReference type="ChEBI" id="CHEBI:18248"/>
    </ligandPart>
</feature>
<feature type="transmembrane region" description="Helical" evidence="20">
    <location>
        <begin position="113"/>
        <end position="133"/>
    </location>
</feature>
<evidence type="ECO:0000256" key="2">
    <source>
        <dbReference type="ARBA" id="ARBA00004448"/>
    </source>
</evidence>
<dbReference type="FunFam" id="1.20.810.10:FF:000002">
    <property type="entry name" value="Cytochrome b"/>
    <property type="match status" value="1"/>
</dbReference>
<evidence type="ECO:0000256" key="10">
    <source>
        <dbReference type="ARBA" id="ARBA00022792"/>
    </source>
</evidence>
<evidence type="ECO:0000256" key="5">
    <source>
        <dbReference type="ARBA" id="ARBA00022448"/>
    </source>
</evidence>
<sequence length="379" mass="42496">MANLRKTHPLLKVANDMLVDLPAPVNISAWWNFGSLLGLCLITQILTGLFLAMHYTSDISTAFSSVAHICRDVNYGWLLRNMHANGASFFFICIYLHIGRGLYYGSYLFKETWNTGVILLLLVMMTAFVGYVLPWGQMSFWGATVITNLLSAVPYMGNTLVQWIWGGFSVDNATLTRFFAFHFLFPFIVAAATMVHLIFLHETGSNNPIGLNSDADKISFHPYFSYKDLLGFVFLLTTLVTLSLFSPNLLGDPENFTPANPLVTPPHIKPEWYFLFAYAILRSIPNKLGGVLALLASILVLMVVPLLHTSKQRSLTFRPLTQSLFWLLIADVAILTWIGGMPVEHPYIIIGQIASILYFSLFLIFAPTAAWVENKILGW</sequence>
<dbReference type="InterPro" id="IPR030689">
    <property type="entry name" value="Cytochrome_b"/>
</dbReference>
<dbReference type="InterPro" id="IPR027387">
    <property type="entry name" value="Cytb/b6-like_sf"/>
</dbReference>
<feature type="transmembrane region" description="Helical" evidence="20">
    <location>
        <begin position="29"/>
        <end position="52"/>
    </location>
</feature>
<comment type="function">
    <text evidence="1 20">Component of the ubiquinol-cytochrome c reductase complex (complex III or cytochrome b-c1 complex) that is part of the mitochondrial respiratory chain. The b-c1 complex mediates electron transfer from ubiquinol to cytochrome c. Contributes to the generation of a proton gradient across the mitochondrial membrane that is then used for ATP synthesis.</text>
</comment>
<feature type="transmembrane region" description="Helical" evidence="20">
    <location>
        <begin position="87"/>
        <end position="107"/>
    </location>
</feature>
<dbReference type="GO" id="GO:0005743">
    <property type="term" value="C:mitochondrial inner membrane"/>
    <property type="evidence" value="ECO:0007669"/>
    <property type="project" value="UniProtKB-SubCell"/>
</dbReference>
<dbReference type="Pfam" id="PF00033">
    <property type="entry name" value="Cytochrome_B"/>
    <property type="match status" value="1"/>
</dbReference>
<dbReference type="PROSITE" id="PS51003">
    <property type="entry name" value="CYTB_CTER"/>
    <property type="match status" value="1"/>
</dbReference>
<keyword evidence="5 20" id="KW-0813">Transport</keyword>
<accession>A0A4P9I8T6</accession>
<keyword evidence="10" id="KW-0999">Mitochondrion inner membrane</keyword>
<evidence type="ECO:0000313" key="23">
    <source>
        <dbReference type="EMBL" id="QCU55253.1"/>
    </source>
</evidence>
<evidence type="ECO:0000256" key="4">
    <source>
        <dbReference type="ARBA" id="ARBA00013531"/>
    </source>
</evidence>
<reference evidence="23" key="1">
    <citation type="submission" date="2018-05" db="EMBL/GenBank/DDBJ databases">
        <title>Native-nonnative status of Gambusia geiseri (Poeciliidae) in west Texas with assessment of a missing mitochondrial ancestor of G. speciosa.</title>
        <authorList>
            <person name="Echelle A.A."/>
            <person name="Schwemm M.R."/>
            <person name="Echelle A.F."/>
            <person name="Wilson W.D."/>
        </authorList>
    </citation>
    <scope>NUCLEOTIDE SEQUENCE</scope>
</reference>
<comment type="subunit">
    <text evidence="3">The cytochrome bc1 complex contains 3 respiratory subunits (MT-CYB, CYC1 and UQCRFS1), 2 core proteins (UQCRC1 and UQCRC2) and probably 6 low-molecular weight proteins.</text>
</comment>
<comment type="subcellular location">
    <subcellularLocation>
        <location evidence="2">Mitochondrion inner membrane</location>
        <topology evidence="2">Multi-pass membrane protein</topology>
    </subcellularLocation>
</comment>
<proteinExistence type="inferred from homology"/>
<protein>
    <recommendedName>
        <fullName evidence="4 20">Cytochrome b</fullName>
    </recommendedName>
</protein>
<evidence type="ECO:0000259" key="21">
    <source>
        <dbReference type="PROSITE" id="PS51002"/>
    </source>
</evidence>
<comment type="cofactor">
    <cofactor evidence="19">
        <name>heme</name>
        <dbReference type="ChEBI" id="CHEBI:30413"/>
    </cofactor>
    <text evidence="19">Binds 2 heme groups non-covalently.</text>
</comment>
<evidence type="ECO:0000256" key="1">
    <source>
        <dbReference type="ARBA" id="ARBA00002566"/>
    </source>
</evidence>
<dbReference type="Gene3D" id="1.20.810.10">
    <property type="entry name" value="Cytochrome Bc1 Complex, Chain C"/>
    <property type="match status" value="1"/>
</dbReference>
<dbReference type="PANTHER" id="PTHR19271">
    <property type="entry name" value="CYTOCHROME B"/>
    <property type="match status" value="1"/>
</dbReference>
<feature type="binding site" evidence="18">
    <location>
        <position position="201"/>
    </location>
    <ligand>
        <name>a ubiquinone</name>
        <dbReference type="ChEBI" id="CHEBI:16389"/>
    </ligand>
</feature>
<geneLocation type="mitochondrion" evidence="23"/>
<evidence type="ECO:0000256" key="18">
    <source>
        <dbReference type="PIRSR" id="PIRSR038885-1"/>
    </source>
</evidence>